<dbReference type="EMBL" id="JACJTC010000024">
    <property type="protein sequence ID" value="MBD2615196.1"/>
    <property type="molecule type" value="Genomic_DNA"/>
</dbReference>
<protein>
    <recommendedName>
        <fullName evidence="3">CRISPR-associated protein</fullName>
    </recommendedName>
</protein>
<name>A0ABR8HIL9_NOSPU</name>
<keyword evidence="2" id="KW-1185">Reference proteome</keyword>
<evidence type="ECO:0008006" key="3">
    <source>
        <dbReference type="Google" id="ProtNLM"/>
    </source>
</evidence>
<comment type="caution">
    <text evidence="1">The sequence shown here is derived from an EMBL/GenBank/DDBJ whole genome shotgun (WGS) entry which is preliminary data.</text>
</comment>
<gene>
    <name evidence="1" type="ORF">H6G94_28755</name>
</gene>
<accession>A0ABR8HIL9</accession>
<evidence type="ECO:0000313" key="2">
    <source>
        <dbReference type="Proteomes" id="UP000606396"/>
    </source>
</evidence>
<organism evidence="1 2">
    <name type="scientific">Nostoc punctiforme FACHB-252</name>
    <dbReference type="NCBI Taxonomy" id="1357509"/>
    <lineage>
        <taxon>Bacteria</taxon>
        <taxon>Bacillati</taxon>
        <taxon>Cyanobacteriota</taxon>
        <taxon>Cyanophyceae</taxon>
        <taxon>Nostocales</taxon>
        <taxon>Nostocaceae</taxon>
        <taxon>Nostoc</taxon>
    </lineage>
</organism>
<proteinExistence type="predicted"/>
<sequence length="514" mass="59076">MSIWILTTGNSDIILQHDKTWGSLYGEVRFDLECTEFASPSPIDPKDKSAGYTIPARVLGLVYEKQPDYYESDLKFPLLDTYCQYFEDNNIKPERIIILLTDQSKIFKQEQIIYEKCPYWQDTCTLKPLLKSYLQKKFDCQLEFLDLAPINPDNKGIDNWNETLSLVEEKFRNLDSNPLKTVYVSHQAGTPAISSAVQFVSLGKFKNVNFLVSNEYFDDNYQQASKSEAIPSSNYWRGMQIQKAQQLIISGFPGSALKILENINGINKNAITELKSIVDFFNLYNPRTNSIEDLTISEATQRIVDAIDLIGFFFNQKNYLQGISLLAAAQETFLKAAILSQVALINETVIINNSSQKASDLIAWTPSGLFLHQSVNNQSINFKTDILQKLKFPVHKYNIDKDFKLTNKNFALIAWLNKIDNTFVKWPLLLWYCDPNRNTEDDLRNQLMHNLCGVEDSEVIDYLLGYKTHQVTDVMSAYVNHVKQPFLNAINHFKLPYKREKLSKRLQEIANSLI</sequence>
<reference evidence="1 2" key="1">
    <citation type="journal article" date="2020" name="ISME J.">
        <title>Comparative genomics reveals insights into cyanobacterial evolution and habitat adaptation.</title>
        <authorList>
            <person name="Chen M.Y."/>
            <person name="Teng W.K."/>
            <person name="Zhao L."/>
            <person name="Hu C.X."/>
            <person name="Zhou Y.K."/>
            <person name="Han B.P."/>
            <person name="Song L.R."/>
            <person name="Shu W.S."/>
        </authorList>
    </citation>
    <scope>NUCLEOTIDE SEQUENCE [LARGE SCALE GENOMIC DNA]</scope>
    <source>
        <strain evidence="1 2">FACHB-252</strain>
    </source>
</reference>
<dbReference type="RefSeq" id="WP_190951960.1">
    <property type="nucleotide sequence ID" value="NZ_JACJTC010000024.1"/>
</dbReference>
<dbReference type="Proteomes" id="UP000606396">
    <property type="component" value="Unassembled WGS sequence"/>
</dbReference>
<evidence type="ECO:0000313" key="1">
    <source>
        <dbReference type="EMBL" id="MBD2615196.1"/>
    </source>
</evidence>